<dbReference type="EMBL" id="UINC01174622">
    <property type="protein sequence ID" value="SVD80836.1"/>
    <property type="molecule type" value="Genomic_DNA"/>
</dbReference>
<evidence type="ECO:0000256" key="1">
    <source>
        <dbReference type="ARBA" id="ARBA00006484"/>
    </source>
</evidence>
<dbReference type="PANTHER" id="PTHR42879:SF2">
    <property type="entry name" value="3-OXOACYL-[ACYL-CARRIER-PROTEIN] REDUCTASE FABG"/>
    <property type="match status" value="1"/>
</dbReference>
<dbReference type="Pfam" id="PF00106">
    <property type="entry name" value="adh_short"/>
    <property type="match status" value="1"/>
</dbReference>
<feature type="non-terminal residue" evidence="2">
    <location>
        <position position="102"/>
    </location>
</feature>
<dbReference type="InterPro" id="IPR050259">
    <property type="entry name" value="SDR"/>
</dbReference>
<dbReference type="Gene3D" id="3.40.50.720">
    <property type="entry name" value="NAD(P)-binding Rossmann-like Domain"/>
    <property type="match status" value="1"/>
</dbReference>
<name>A0A382YBZ5_9ZZZZ</name>
<dbReference type="PRINTS" id="PR00081">
    <property type="entry name" value="GDHRDH"/>
</dbReference>
<reference evidence="2" key="1">
    <citation type="submission" date="2018-05" db="EMBL/GenBank/DDBJ databases">
        <authorList>
            <person name="Lanie J.A."/>
            <person name="Ng W.-L."/>
            <person name="Kazmierczak K.M."/>
            <person name="Andrzejewski T.M."/>
            <person name="Davidsen T.M."/>
            <person name="Wayne K.J."/>
            <person name="Tettelin H."/>
            <person name="Glass J.I."/>
            <person name="Rusch D."/>
            <person name="Podicherti R."/>
            <person name="Tsui H.-C.T."/>
            <person name="Winkler M.E."/>
        </authorList>
    </citation>
    <scope>NUCLEOTIDE SEQUENCE</scope>
</reference>
<dbReference type="PANTHER" id="PTHR42879">
    <property type="entry name" value="3-OXOACYL-(ACYL-CARRIER-PROTEIN) REDUCTASE"/>
    <property type="match status" value="1"/>
</dbReference>
<proteinExistence type="inferred from homology"/>
<dbReference type="SUPFAM" id="SSF51735">
    <property type="entry name" value="NAD(P)-binding Rossmann-fold domains"/>
    <property type="match status" value="1"/>
</dbReference>
<accession>A0A382YBZ5</accession>
<comment type="similarity">
    <text evidence="1">Belongs to the short-chain dehydrogenases/reductases (SDR) family.</text>
</comment>
<protein>
    <recommendedName>
        <fullName evidence="3">Ketoreductase (KR) domain-containing protein</fullName>
    </recommendedName>
</protein>
<organism evidence="2">
    <name type="scientific">marine metagenome</name>
    <dbReference type="NCBI Taxonomy" id="408172"/>
    <lineage>
        <taxon>unclassified sequences</taxon>
        <taxon>metagenomes</taxon>
        <taxon>ecological metagenomes</taxon>
    </lineage>
</organism>
<gene>
    <name evidence="2" type="ORF">METZ01_LOCUS433690</name>
</gene>
<sequence length="102" mass="11407">MEFNLKGQTAVVTGGTRGIGRSIAEGLLKAGAKVIATYQSNEKAAKEFEESNKKYSSCLDLRSFDVTKYEQVEHFYRYVEETYGEFQILVHCSGIRIDSIVG</sequence>
<dbReference type="AlphaFoldDB" id="A0A382YBZ5"/>
<dbReference type="InterPro" id="IPR002347">
    <property type="entry name" value="SDR_fam"/>
</dbReference>
<evidence type="ECO:0000313" key="2">
    <source>
        <dbReference type="EMBL" id="SVD80836.1"/>
    </source>
</evidence>
<dbReference type="InterPro" id="IPR036291">
    <property type="entry name" value="NAD(P)-bd_dom_sf"/>
</dbReference>
<evidence type="ECO:0008006" key="3">
    <source>
        <dbReference type="Google" id="ProtNLM"/>
    </source>
</evidence>